<dbReference type="PANTHER" id="PTHR30606">
    <property type="entry name" value="LIPID A BIOSYNTHESIS LAUROYL ACYLTRANSFERASE"/>
    <property type="match status" value="1"/>
</dbReference>
<keyword evidence="8" id="KW-1185">Reference proteome</keyword>
<evidence type="ECO:0000313" key="7">
    <source>
        <dbReference type="EMBL" id="KAB0583026.1"/>
    </source>
</evidence>
<keyword evidence="2" id="KW-1003">Cell membrane</keyword>
<organism evidence="7 8">
    <name type="scientific">Ideonella dechloratans</name>
    <dbReference type="NCBI Taxonomy" id="36863"/>
    <lineage>
        <taxon>Bacteria</taxon>
        <taxon>Pseudomonadati</taxon>
        <taxon>Pseudomonadota</taxon>
        <taxon>Betaproteobacteria</taxon>
        <taxon>Burkholderiales</taxon>
        <taxon>Sphaerotilaceae</taxon>
        <taxon>Ideonella</taxon>
    </lineage>
</organism>
<keyword evidence="5" id="KW-0472">Membrane</keyword>
<keyword evidence="3" id="KW-0997">Cell inner membrane</keyword>
<dbReference type="Proteomes" id="UP000430120">
    <property type="component" value="Unassembled WGS sequence"/>
</dbReference>
<gene>
    <name evidence="7" type="ORF">F7Q92_09850</name>
</gene>
<evidence type="ECO:0000313" key="8">
    <source>
        <dbReference type="Proteomes" id="UP000430120"/>
    </source>
</evidence>
<dbReference type="GO" id="GO:0016746">
    <property type="term" value="F:acyltransferase activity"/>
    <property type="evidence" value="ECO:0007669"/>
    <property type="project" value="UniProtKB-KW"/>
</dbReference>
<accession>A0A643FBZ3</accession>
<evidence type="ECO:0000256" key="2">
    <source>
        <dbReference type="ARBA" id="ARBA00022475"/>
    </source>
</evidence>
<evidence type="ECO:0000256" key="5">
    <source>
        <dbReference type="ARBA" id="ARBA00023136"/>
    </source>
</evidence>
<evidence type="ECO:0000256" key="3">
    <source>
        <dbReference type="ARBA" id="ARBA00022519"/>
    </source>
</evidence>
<dbReference type="Pfam" id="PF03279">
    <property type="entry name" value="Lip_A_acyltrans"/>
    <property type="match status" value="1"/>
</dbReference>
<keyword evidence="4 7" id="KW-0808">Transferase</keyword>
<dbReference type="PANTHER" id="PTHR30606:SF9">
    <property type="entry name" value="LIPID A BIOSYNTHESIS LAUROYLTRANSFERASE"/>
    <property type="match status" value="1"/>
</dbReference>
<comment type="subcellular location">
    <subcellularLocation>
        <location evidence="1">Cell inner membrane</location>
    </subcellularLocation>
</comment>
<dbReference type="EMBL" id="VZPB01000019">
    <property type="protein sequence ID" value="KAB0583026.1"/>
    <property type="molecule type" value="Genomic_DNA"/>
</dbReference>
<dbReference type="CDD" id="cd07984">
    <property type="entry name" value="LPLAT_LABLAT-like"/>
    <property type="match status" value="1"/>
</dbReference>
<comment type="caution">
    <text evidence="7">The sequence shown here is derived from an EMBL/GenBank/DDBJ whole genome shotgun (WGS) entry which is preliminary data.</text>
</comment>
<dbReference type="RefSeq" id="WP_151123978.1">
    <property type="nucleotide sequence ID" value="NZ_CP088081.1"/>
</dbReference>
<evidence type="ECO:0000256" key="1">
    <source>
        <dbReference type="ARBA" id="ARBA00004533"/>
    </source>
</evidence>
<sequence length="296" mass="33746">MIKRWGSQAIVFLMWLLHWLPLPLLAAIGEGVGALLWRLAGSRRKVVLKNLALCFPELDEAARRRLAREHFGAVARGFLEHSYLWFASEERLLRMVRIEGDIHLAERTGRPVMWLLPHFVGLDYTAPALMLKQSKPAITIYQRQSNAVFDEALLKARARFGQARLFDRQAGIRPVLRAIQKEGAGFVNLPDMDFGTKDAAFVPFFGVPAATLLAPARMAQSMHMLVQPIVVTMLPRGQGYVVRFCEAPEGFDNPDLPQAAAAFNRWLEARIREQPAQYYWVHRRFKTRPEGEARIY</sequence>
<reference evidence="7 8" key="1">
    <citation type="submission" date="2019-09" db="EMBL/GenBank/DDBJ databases">
        <title>Draft genome sequences of 48 bacterial type strains from the CCUG.</title>
        <authorList>
            <person name="Tunovic T."/>
            <person name="Pineiro-Iglesias B."/>
            <person name="Unosson C."/>
            <person name="Inganas E."/>
            <person name="Ohlen M."/>
            <person name="Cardew S."/>
            <person name="Jensie-Markopoulos S."/>
            <person name="Salva-Serra F."/>
            <person name="Jaen-Luchoro D."/>
            <person name="Karlsson R."/>
            <person name="Svensson-Stadler L."/>
            <person name="Chun J."/>
            <person name="Moore E."/>
        </authorList>
    </citation>
    <scope>NUCLEOTIDE SEQUENCE [LARGE SCALE GENOMIC DNA]</scope>
    <source>
        <strain evidence="7 8">CCUG 30977</strain>
    </source>
</reference>
<keyword evidence="6 7" id="KW-0012">Acyltransferase</keyword>
<name>A0A643FBZ3_IDEDE</name>
<evidence type="ECO:0000256" key="6">
    <source>
        <dbReference type="ARBA" id="ARBA00023315"/>
    </source>
</evidence>
<dbReference type="PIRSF" id="PIRSF026649">
    <property type="entry name" value="MsbB"/>
    <property type="match status" value="1"/>
</dbReference>
<protein>
    <submittedName>
        <fullName evidence="7">Lipid A biosynthesis acyltransferase</fullName>
    </submittedName>
</protein>
<dbReference type="InterPro" id="IPR004960">
    <property type="entry name" value="LipA_acyltrans"/>
</dbReference>
<evidence type="ECO:0000256" key="4">
    <source>
        <dbReference type="ARBA" id="ARBA00022679"/>
    </source>
</evidence>
<dbReference type="GO" id="GO:0005886">
    <property type="term" value="C:plasma membrane"/>
    <property type="evidence" value="ECO:0007669"/>
    <property type="project" value="UniProtKB-SubCell"/>
</dbReference>
<dbReference type="AlphaFoldDB" id="A0A643FBZ3"/>
<dbReference type="GO" id="GO:0009247">
    <property type="term" value="P:glycolipid biosynthetic process"/>
    <property type="evidence" value="ECO:0007669"/>
    <property type="project" value="UniProtKB-ARBA"/>
</dbReference>
<dbReference type="OrthoDB" id="9803456at2"/>
<proteinExistence type="predicted"/>